<dbReference type="AlphaFoldDB" id="A0A8J5GUM0"/>
<protein>
    <recommendedName>
        <fullName evidence="3">C3HC-type domain-containing protein</fullName>
    </recommendedName>
</protein>
<dbReference type="PANTHER" id="PTHR15835:SF16">
    <property type="entry name" value="F20D23.9 PROTEIN"/>
    <property type="match status" value="1"/>
</dbReference>
<keyword evidence="2" id="KW-0539">Nucleus</keyword>
<accession>A0A8J5GUM0</accession>
<dbReference type="PANTHER" id="PTHR15835">
    <property type="entry name" value="NUCLEAR-INTERACTING PARTNER OF ALK"/>
    <property type="match status" value="1"/>
</dbReference>
<evidence type="ECO:0000313" key="5">
    <source>
        <dbReference type="Proteomes" id="UP000734854"/>
    </source>
</evidence>
<sequence>MGFRCEQTAVVLLGSGFLVQTSSGFVFKFFPAIAGALLGLGRRWPVHNRTRELLAGLSYRGNCRRVQDTKQVAITILGGDRFLSGLCRNLLLALAPKCQGGDKGLLLGEANVADEQAKNTMEDSVQMRPTAKNRNTGTVEGLAGASRLLAEDRPLGGSFGTWKVLGGAFQGQSEGKNGDTPTTAQGCFMGHPGRDGVEAVACRWKLPYKWEIHSNVVSDTQSSSKDAKVDQAVETFAKQLDAGHKDSCSWRGNCCADSLVQFPPMLPSAIIGGYKDRCDGLLQFPFLPVVASSAIETMRLTRSSKIDHMNFGELAIERRAAERIHHTTQGWLEMQRTSATGRRSQSIRGRCRSKYRWRHQAPLAADGGATNGEDLANKLAIVEVVDPIVVEHELC</sequence>
<keyword evidence="5" id="KW-1185">Reference proteome</keyword>
<comment type="subcellular location">
    <subcellularLocation>
        <location evidence="1">Nucleus</location>
    </subcellularLocation>
</comment>
<dbReference type="Pfam" id="PF07967">
    <property type="entry name" value="zf-C3HC"/>
    <property type="match status" value="1"/>
</dbReference>
<name>A0A8J5GUM0_ZINOF</name>
<dbReference type="GO" id="GO:0005634">
    <property type="term" value="C:nucleus"/>
    <property type="evidence" value="ECO:0007669"/>
    <property type="project" value="UniProtKB-SubCell"/>
</dbReference>
<comment type="caution">
    <text evidence="4">The sequence shown here is derived from an EMBL/GenBank/DDBJ whole genome shotgun (WGS) entry which is preliminary data.</text>
</comment>
<evidence type="ECO:0000313" key="4">
    <source>
        <dbReference type="EMBL" id="KAG6506533.1"/>
    </source>
</evidence>
<proteinExistence type="predicted"/>
<organism evidence="4 5">
    <name type="scientific">Zingiber officinale</name>
    <name type="common">Ginger</name>
    <name type="synonym">Amomum zingiber</name>
    <dbReference type="NCBI Taxonomy" id="94328"/>
    <lineage>
        <taxon>Eukaryota</taxon>
        <taxon>Viridiplantae</taxon>
        <taxon>Streptophyta</taxon>
        <taxon>Embryophyta</taxon>
        <taxon>Tracheophyta</taxon>
        <taxon>Spermatophyta</taxon>
        <taxon>Magnoliopsida</taxon>
        <taxon>Liliopsida</taxon>
        <taxon>Zingiberales</taxon>
        <taxon>Zingiberaceae</taxon>
        <taxon>Zingiber</taxon>
    </lineage>
</organism>
<dbReference type="InterPro" id="IPR012935">
    <property type="entry name" value="NuBaID_N"/>
</dbReference>
<evidence type="ECO:0000256" key="1">
    <source>
        <dbReference type="ARBA" id="ARBA00004123"/>
    </source>
</evidence>
<reference evidence="4 5" key="1">
    <citation type="submission" date="2020-08" db="EMBL/GenBank/DDBJ databases">
        <title>Plant Genome Project.</title>
        <authorList>
            <person name="Zhang R.-G."/>
        </authorList>
    </citation>
    <scope>NUCLEOTIDE SEQUENCE [LARGE SCALE GENOMIC DNA]</scope>
    <source>
        <tissue evidence="4">Rhizome</tissue>
    </source>
</reference>
<evidence type="ECO:0000256" key="2">
    <source>
        <dbReference type="ARBA" id="ARBA00023242"/>
    </source>
</evidence>
<gene>
    <name evidence="4" type="ORF">ZIOFF_031857</name>
</gene>
<evidence type="ECO:0000259" key="3">
    <source>
        <dbReference type="Pfam" id="PF07967"/>
    </source>
</evidence>
<feature type="domain" description="C3HC-type" evidence="3">
    <location>
        <begin position="194"/>
        <end position="288"/>
    </location>
</feature>
<dbReference type="Proteomes" id="UP000734854">
    <property type="component" value="Unassembled WGS sequence"/>
</dbReference>
<dbReference type="GO" id="GO:0008270">
    <property type="term" value="F:zinc ion binding"/>
    <property type="evidence" value="ECO:0007669"/>
    <property type="project" value="InterPro"/>
</dbReference>
<dbReference type="EMBL" id="JACMSC010000009">
    <property type="protein sequence ID" value="KAG6506533.1"/>
    <property type="molecule type" value="Genomic_DNA"/>
</dbReference>